<dbReference type="PANTHER" id="PTHR34452">
    <property type="entry name" value="MYOSIN HEAVY CHAIN-RELATED PROTEIN"/>
    <property type="match status" value="1"/>
</dbReference>
<reference evidence="5" key="2">
    <citation type="submission" date="2019-10" db="EMBL/GenBank/DDBJ databases">
        <title>A de novo genome assembly of a pear dwarfing rootstock.</title>
        <authorList>
            <person name="Wang F."/>
            <person name="Wang J."/>
            <person name="Li S."/>
            <person name="Zhang Y."/>
            <person name="Fang M."/>
            <person name="Ma L."/>
            <person name="Zhao Y."/>
            <person name="Jiang S."/>
        </authorList>
    </citation>
    <scope>NUCLEOTIDE SEQUENCE [LARGE SCALE GENOMIC DNA]</scope>
</reference>
<feature type="coiled-coil region" evidence="1">
    <location>
        <begin position="565"/>
        <end position="699"/>
    </location>
</feature>
<feature type="domain" description="C2 NT-type" evidence="3">
    <location>
        <begin position="6"/>
        <end position="141"/>
    </location>
</feature>
<organism evidence="4 5">
    <name type="scientific">Pyrus ussuriensis x Pyrus communis</name>
    <dbReference type="NCBI Taxonomy" id="2448454"/>
    <lineage>
        <taxon>Eukaryota</taxon>
        <taxon>Viridiplantae</taxon>
        <taxon>Streptophyta</taxon>
        <taxon>Embryophyta</taxon>
        <taxon>Tracheophyta</taxon>
        <taxon>Spermatophyta</taxon>
        <taxon>Magnoliopsida</taxon>
        <taxon>eudicotyledons</taxon>
        <taxon>Gunneridae</taxon>
        <taxon>Pentapetalae</taxon>
        <taxon>rosids</taxon>
        <taxon>fabids</taxon>
        <taxon>Rosales</taxon>
        <taxon>Rosaceae</taxon>
        <taxon>Amygdaloideae</taxon>
        <taxon>Maleae</taxon>
        <taxon>Pyrus</taxon>
    </lineage>
</organism>
<comment type="caution">
    <text evidence="4">The sequence shown here is derived from an EMBL/GenBank/DDBJ whole genome shotgun (WGS) entry which is preliminary data.</text>
</comment>
<dbReference type="Proteomes" id="UP000327157">
    <property type="component" value="Chromosome 14"/>
</dbReference>
<name>A0A5N5G568_9ROSA</name>
<feature type="compositionally biased region" description="Polar residues" evidence="2">
    <location>
        <begin position="253"/>
        <end position="263"/>
    </location>
</feature>
<reference evidence="4 5" key="3">
    <citation type="submission" date="2019-11" db="EMBL/GenBank/DDBJ databases">
        <title>A de novo genome assembly of a pear dwarfing rootstock.</title>
        <authorList>
            <person name="Wang F."/>
            <person name="Wang J."/>
            <person name="Li S."/>
            <person name="Zhang Y."/>
            <person name="Fang M."/>
            <person name="Ma L."/>
            <person name="Zhao Y."/>
            <person name="Jiang S."/>
        </authorList>
    </citation>
    <scope>NUCLEOTIDE SEQUENCE [LARGE SCALE GENOMIC DNA]</scope>
    <source>
        <strain evidence="4">S2</strain>
        <tissue evidence="4">Leaf</tissue>
    </source>
</reference>
<keyword evidence="1" id="KW-0175">Coiled coil</keyword>
<sequence>MFKSARWRTNKNTIKEVFKLQFHATQVTQLGGDALLVSVIPVDVGKPTVKSEKATVRDGSCRWENPIYETIKFVREPRTGKIKESVYNFVVSSGSPKGSVLGEVSVDFADYAEATKSSCVALPLKNSNFNAIMHVTIQRLQTNVDLREVECGEEANVNSEDRSFKNLLSNKDADESVSIVGLIGGSKIHFSSMQRSSSNCFDNFRVNSQDEGINRTTQIAELNRRASIGSDITLSSSDSGSGLGTPRELGSRDPSNFLSSLSHTSVQHEPDVYARTNIYDEHQRLQWAWSADSEHGASTDGSTKSSHETLPRERSQQSSDDDIEKLKAELLVLARQADMSELELQTLRKQIVKETKRGQDLSREVISLKEERDSFKAECEKLKSFWKRVDDAKVKNRFQLEGGDLRTLVDEIRQELSCEKDMTFNLRLQLQKTQESNSDLILANSEIANPSNRPESCGYAAGLKETISKGGTSEDEEQMELEDLVKDHSNATETHLLERQIAELYGEIEIYRRDKDELEMQMEQLALDYEILKQENHDMSYKLEQSQLQEQLKMQYECSSPSAFINELEYQVEDLETELKKQSEDFSNSLATIKELESHIKSLEEELKKQAQVYEADLEAVTCAKVAGLETELKKQSEDFSNSLATIKELEFHLKSLEEELEKQAQVFEADLEAVTCAKVEQEQRAIRAEDALRKTRSKNANTAERLQEEFRRLSVQMASTFDANEKVALRAMTEASELCEQKSHLEELVQKMKDELQGVRNDCEARLQKLSNHLDEKTKEMEKILLEMDNNYKQLDHQQKQEEEVKGNLSQVILQLKSQIQRLTAENNSLSEQVEESKNLRADLEQVKKSIEEAEMWAQRGNAERNELVSKISTLKKEAEKSLEDLNTMRHLKDEKEVTVGLLKSEIEELKARCKDFKHAIYEDEVEKEKLKKQVFQLKADLKKKEDALTTAEKKLKESNGCAIVSDGIKTTQRSIKSLQIARGSKEVACMKERIKLLEGQIKSKEAALGTSTASFLEKEKDFQNIIEELESMVEEINQNSASQKVTEDAGSDKIASEQEPRLFTADNRYSDLLTELASLKERNISMENDIVYTGSSAEMMNEFKYEMMSKYEMPDLGLLRHFLGMGVTQIEGSMFIHWKKYALTLLEKFQPSRKHYGVAKRVLMYIQGTIDYGSEYLSGKSLLIGYCDNDWSGSEEGMKCISGYAFSFGSGAFSWPSVKQHSVALSTTEAEYVSATEATTQAI</sequence>
<dbReference type="InterPro" id="IPR019448">
    <property type="entry name" value="NT-C2"/>
</dbReference>
<dbReference type="PANTHER" id="PTHR34452:SF7">
    <property type="entry name" value="MYOSIN HEAVY CHAIN-RELATED PROTEIN"/>
    <property type="match status" value="1"/>
</dbReference>
<proteinExistence type="predicted"/>
<dbReference type="Pfam" id="PF07727">
    <property type="entry name" value="RVT_2"/>
    <property type="match status" value="1"/>
</dbReference>
<evidence type="ECO:0000313" key="5">
    <source>
        <dbReference type="Proteomes" id="UP000327157"/>
    </source>
</evidence>
<dbReference type="Pfam" id="PF10358">
    <property type="entry name" value="NT-C2"/>
    <property type="match status" value="1"/>
</dbReference>
<feature type="coiled-coil region" evidence="1">
    <location>
        <begin position="323"/>
        <end position="364"/>
    </location>
</feature>
<feature type="region of interest" description="Disordered" evidence="2">
    <location>
        <begin position="291"/>
        <end position="321"/>
    </location>
</feature>
<evidence type="ECO:0000259" key="3">
    <source>
        <dbReference type="PROSITE" id="PS51840"/>
    </source>
</evidence>
<dbReference type="AlphaFoldDB" id="A0A5N5G568"/>
<feature type="compositionally biased region" description="Low complexity" evidence="2">
    <location>
        <begin position="231"/>
        <end position="240"/>
    </location>
</feature>
<dbReference type="OrthoDB" id="765176at2759"/>
<keyword evidence="5" id="KW-1185">Reference proteome</keyword>
<dbReference type="CDD" id="cd09272">
    <property type="entry name" value="RNase_HI_RT_Ty1"/>
    <property type="match status" value="1"/>
</dbReference>
<dbReference type="EMBL" id="SMOL01000553">
    <property type="protein sequence ID" value="KAB2608572.1"/>
    <property type="molecule type" value="Genomic_DNA"/>
</dbReference>
<accession>A0A5N5G568</accession>
<dbReference type="PROSITE" id="PS51840">
    <property type="entry name" value="C2_NT"/>
    <property type="match status" value="1"/>
</dbReference>
<feature type="coiled-coil region" evidence="1">
    <location>
        <begin position="736"/>
        <end position="956"/>
    </location>
</feature>
<gene>
    <name evidence="4" type="ORF">D8674_011740</name>
</gene>
<evidence type="ECO:0000256" key="2">
    <source>
        <dbReference type="SAM" id="MobiDB-lite"/>
    </source>
</evidence>
<evidence type="ECO:0000313" key="4">
    <source>
        <dbReference type="EMBL" id="KAB2608572.1"/>
    </source>
</evidence>
<dbReference type="InterPro" id="IPR013103">
    <property type="entry name" value="RVT_2"/>
</dbReference>
<feature type="coiled-coil region" evidence="1">
    <location>
        <begin position="989"/>
        <end position="1091"/>
    </location>
</feature>
<evidence type="ECO:0000256" key="1">
    <source>
        <dbReference type="SAM" id="Coils"/>
    </source>
</evidence>
<feature type="compositionally biased region" description="Basic and acidic residues" evidence="2">
    <location>
        <begin position="305"/>
        <end position="315"/>
    </location>
</feature>
<reference evidence="4 5" key="1">
    <citation type="submission" date="2019-09" db="EMBL/GenBank/DDBJ databases">
        <authorList>
            <person name="Ou C."/>
        </authorList>
    </citation>
    <scope>NUCLEOTIDE SEQUENCE [LARGE SCALE GENOMIC DNA]</scope>
    <source>
        <strain evidence="4">S2</strain>
        <tissue evidence="4">Leaf</tissue>
    </source>
</reference>
<feature type="region of interest" description="Disordered" evidence="2">
    <location>
        <begin position="231"/>
        <end position="263"/>
    </location>
</feature>
<feature type="coiled-coil region" evidence="1">
    <location>
        <begin position="501"/>
        <end position="535"/>
    </location>
</feature>
<protein>
    <submittedName>
        <fullName evidence="4">Myosin-9-like</fullName>
    </submittedName>
</protein>